<organism evidence="3 4">
    <name type="scientific">Engystomops pustulosus</name>
    <name type="common">Tungara frog</name>
    <name type="synonym">Physalaemus pustulosus</name>
    <dbReference type="NCBI Taxonomy" id="76066"/>
    <lineage>
        <taxon>Eukaryota</taxon>
        <taxon>Metazoa</taxon>
        <taxon>Chordata</taxon>
        <taxon>Craniata</taxon>
        <taxon>Vertebrata</taxon>
        <taxon>Euteleostomi</taxon>
        <taxon>Amphibia</taxon>
        <taxon>Batrachia</taxon>
        <taxon>Anura</taxon>
        <taxon>Neobatrachia</taxon>
        <taxon>Hyloidea</taxon>
        <taxon>Leptodactylidae</taxon>
        <taxon>Leiuperinae</taxon>
        <taxon>Engystomops</taxon>
    </lineage>
</organism>
<dbReference type="Proteomes" id="UP000824782">
    <property type="component" value="Unassembled WGS sequence"/>
</dbReference>
<dbReference type="Pfam" id="PF07691">
    <property type="entry name" value="PA14"/>
    <property type="match status" value="1"/>
</dbReference>
<protein>
    <recommendedName>
        <fullName evidence="2">PA14 domain-containing protein</fullName>
    </recommendedName>
</protein>
<dbReference type="InterPro" id="IPR011658">
    <property type="entry name" value="PA14_dom"/>
</dbReference>
<dbReference type="PANTHER" id="PTHR46769">
    <property type="entry name" value="POLYCYSTIC KIDNEY AND HEPATIC DISEASE 1 (AUTOSOMAL RECESSIVE)-LIKE 1"/>
    <property type="match status" value="1"/>
</dbReference>
<dbReference type="SUPFAM" id="SSF56988">
    <property type="entry name" value="Anthrax protective antigen"/>
    <property type="match status" value="1"/>
</dbReference>
<gene>
    <name evidence="3" type="ORF">GDO81_000338</name>
</gene>
<dbReference type="SUPFAM" id="SSF81296">
    <property type="entry name" value="E set domains"/>
    <property type="match status" value="1"/>
</dbReference>
<accession>A0AAV7D6J8</accession>
<dbReference type="InterPro" id="IPR052387">
    <property type="entry name" value="Fibrocystin"/>
</dbReference>
<keyword evidence="4" id="KW-1185">Reference proteome</keyword>
<evidence type="ECO:0000256" key="1">
    <source>
        <dbReference type="ARBA" id="ARBA00022729"/>
    </source>
</evidence>
<dbReference type="EMBL" id="WNYA01000001">
    <property type="protein sequence ID" value="KAG8591863.1"/>
    <property type="molecule type" value="Genomic_DNA"/>
</dbReference>
<proteinExistence type="predicted"/>
<evidence type="ECO:0000313" key="4">
    <source>
        <dbReference type="Proteomes" id="UP000824782"/>
    </source>
</evidence>
<reference evidence="3" key="1">
    <citation type="thesis" date="2020" institute="ProQuest LLC" country="789 East Eisenhower Parkway, Ann Arbor, MI, USA">
        <title>Comparative Genomics and Chromosome Evolution.</title>
        <authorList>
            <person name="Mudd A.B."/>
        </authorList>
    </citation>
    <scope>NUCLEOTIDE SEQUENCE</scope>
    <source>
        <strain evidence="3">237g6f4</strain>
        <tissue evidence="3">Blood</tissue>
    </source>
</reference>
<dbReference type="InterPro" id="IPR014756">
    <property type="entry name" value="Ig_E-set"/>
</dbReference>
<dbReference type="Pfam" id="PF01833">
    <property type="entry name" value="TIG"/>
    <property type="match status" value="1"/>
</dbReference>
<evidence type="ECO:0000259" key="2">
    <source>
        <dbReference type="PROSITE" id="PS51820"/>
    </source>
</evidence>
<dbReference type="AlphaFoldDB" id="A0AAV7D6J8"/>
<keyword evidence="1" id="KW-0732">Signal</keyword>
<dbReference type="InterPro" id="IPR013783">
    <property type="entry name" value="Ig-like_fold"/>
</dbReference>
<name>A0AAV7D6J8_ENGPU</name>
<dbReference type="PANTHER" id="PTHR46769:SF1">
    <property type="entry name" value="FIBROCYSTIN"/>
    <property type="match status" value="1"/>
</dbReference>
<dbReference type="InterPro" id="IPR037524">
    <property type="entry name" value="PA14/GLEYA"/>
</dbReference>
<sequence length="252" mass="28184">EVRSIYPNVGGIGGGTDITIRGDFFMDPVTVTISGNPCKIRSVSPQVIICTTAPPGPRLSPIYPGNRGLLYEMWVGSQATTQERSVVLSASSPPDISLAPGQSFRARLSGFFVSPETNNFTFWIQSDNIAQLFISQSQDPEDKVEIASIPHGITTWTDHWELDWDVEWKQKSPKIELIGGKKYYIEMLQHGAGPDASMKIGVQLHNTWLTPEVVNSYQREKHQIVAQSSWVPDVQVRVRMFRSLIYTMGLIY</sequence>
<feature type="domain" description="PA14" evidence="2">
    <location>
        <begin position="64"/>
        <end position="218"/>
    </location>
</feature>
<dbReference type="PROSITE" id="PS51820">
    <property type="entry name" value="PA14"/>
    <property type="match status" value="1"/>
</dbReference>
<dbReference type="InterPro" id="IPR002909">
    <property type="entry name" value="IPT_dom"/>
</dbReference>
<comment type="caution">
    <text evidence="3">The sequence shown here is derived from an EMBL/GenBank/DDBJ whole genome shotgun (WGS) entry which is preliminary data.</text>
</comment>
<feature type="non-terminal residue" evidence="3">
    <location>
        <position position="1"/>
    </location>
</feature>
<evidence type="ECO:0000313" key="3">
    <source>
        <dbReference type="EMBL" id="KAG8591863.1"/>
    </source>
</evidence>
<dbReference type="Gene3D" id="2.60.40.10">
    <property type="entry name" value="Immunoglobulins"/>
    <property type="match status" value="1"/>
</dbReference>